<organism evidence="6 7">
    <name type="scientific">Candidatus Syntrophonatronum acetioxidans</name>
    <dbReference type="NCBI Taxonomy" id="1795816"/>
    <lineage>
        <taxon>Bacteria</taxon>
        <taxon>Bacillati</taxon>
        <taxon>Bacillota</taxon>
        <taxon>Clostridia</taxon>
        <taxon>Eubacteriales</taxon>
        <taxon>Syntrophomonadaceae</taxon>
        <taxon>Candidatus Syntrophonatronum</taxon>
    </lineage>
</organism>
<protein>
    <submittedName>
        <fullName evidence="6">Transcriptional regulator</fullName>
    </submittedName>
</protein>
<dbReference type="SMART" id="SM00418">
    <property type="entry name" value="HTH_ARSR"/>
    <property type="match status" value="1"/>
</dbReference>
<dbReference type="PANTHER" id="PTHR43132:SF6">
    <property type="entry name" value="HTH-TYPE TRANSCRIPTIONAL REPRESSOR CZRA"/>
    <property type="match status" value="1"/>
</dbReference>
<evidence type="ECO:0000256" key="4">
    <source>
        <dbReference type="ARBA" id="ARBA00043263"/>
    </source>
</evidence>
<keyword evidence="4" id="KW-0105">Cadmium resistance</keyword>
<evidence type="ECO:0000256" key="1">
    <source>
        <dbReference type="ARBA" id="ARBA00023015"/>
    </source>
</evidence>
<proteinExistence type="predicted"/>
<dbReference type="Pfam" id="PF01022">
    <property type="entry name" value="HTH_5"/>
    <property type="match status" value="1"/>
</dbReference>
<dbReference type="GO" id="GO:0046686">
    <property type="term" value="P:response to cadmium ion"/>
    <property type="evidence" value="ECO:0007669"/>
    <property type="project" value="UniProtKB-KW"/>
</dbReference>
<dbReference type="InterPro" id="IPR011991">
    <property type="entry name" value="ArsR-like_HTH"/>
</dbReference>
<dbReference type="InterPro" id="IPR036390">
    <property type="entry name" value="WH_DNA-bd_sf"/>
</dbReference>
<gene>
    <name evidence="6" type="ORF">D5R97_07220</name>
</gene>
<dbReference type="PRINTS" id="PR00778">
    <property type="entry name" value="HTHARSR"/>
</dbReference>
<dbReference type="CDD" id="cd00090">
    <property type="entry name" value="HTH_ARSR"/>
    <property type="match status" value="1"/>
</dbReference>
<dbReference type="SUPFAM" id="SSF46785">
    <property type="entry name" value="Winged helix' DNA-binding domain"/>
    <property type="match status" value="1"/>
</dbReference>
<dbReference type="NCBIfam" id="NF033788">
    <property type="entry name" value="HTH_metalloreg"/>
    <property type="match status" value="1"/>
</dbReference>
<dbReference type="PROSITE" id="PS50987">
    <property type="entry name" value="HTH_ARSR_2"/>
    <property type="match status" value="1"/>
</dbReference>
<dbReference type="Proteomes" id="UP000285138">
    <property type="component" value="Unassembled WGS sequence"/>
</dbReference>
<feature type="domain" description="HTH arsR-type" evidence="5">
    <location>
        <begin position="28"/>
        <end position="120"/>
    </location>
</feature>
<dbReference type="GO" id="GO:0003677">
    <property type="term" value="F:DNA binding"/>
    <property type="evidence" value="ECO:0007669"/>
    <property type="project" value="UniProtKB-KW"/>
</dbReference>
<dbReference type="InterPro" id="IPR001845">
    <property type="entry name" value="HTH_ArsR_DNA-bd_dom"/>
</dbReference>
<keyword evidence="3" id="KW-0804">Transcription</keyword>
<evidence type="ECO:0000256" key="2">
    <source>
        <dbReference type="ARBA" id="ARBA00023125"/>
    </source>
</evidence>
<dbReference type="Gene3D" id="1.10.10.10">
    <property type="entry name" value="Winged helix-like DNA-binding domain superfamily/Winged helix DNA-binding domain"/>
    <property type="match status" value="1"/>
</dbReference>
<evidence type="ECO:0000313" key="6">
    <source>
        <dbReference type="EMBL" id="RQD74784.1"/>
    </source>
</evidence>
<dbReference type="EMBL" id="QZAA01000186">
    <property type="protein sequence ID" value="RQD74784.1"/>
    <property type="molecule type" value="Genomic_DNA"/>
</dbReference>
<keyword evidence="2" id="KW-0238">DNA-binding</keyword>
<keyword evidence="1" id="KW-0805">Transcription regulation</keyword>
<comment type="caution">
    <text evidence="6">The sequence shown here is derived from an EMBL/GenBank/DDBJ whole genome shotgun (WGS) entry which is preliminary data.</text>
</comment>
<dbReference type="PROSITE" id="PS00846">
    <property type="entry name" value="HTH_ARSR_1"/>
    <property type="match status" value="1"/>
</dbReference>
<sequence>MVEKKDNITCDETLIHEEIIARARQKIPPEETLYDLAELFKVFGDSTRIKIIWALFQEEMCVCDIACLLNMTQSAISHQLRVLKHSRLVKNRRDGKNIFYSLDDKHIEEIFNQGLKHINE</sequence>
<dbReference type="InterPro" id="IPR036388">
    <property type="entry name" value="WH-like_DNA-bd_sf"/>
</dbReference>
<dbReference type="GO" id="GO:0003700">
    <property type="term" value="F:DNA-binding transcription factor activity"/>
    <property type="evidence" value="ECO:0007669"/>
    <property type="project" value="InterPro"/>
</dbReference>
<dbReference type="PANTHER" id="PTHR43132">
    <property type="entry name" value="ARSENICAL RESISTANCE OPERON REPRESSOR ARSR-RELATED"/>
    <property type="match status" value="1"/>
</dbReference>
<dbReference type="InterPro" id="IPR051011">
    <property type="entry name" value="Metal_resp_trans_reg"/>
</dbReference>
<accession>A0A424YC99</accession>
<dbReference type="InterPro" id="IPR018334">
    <property type="entry name" value="ArsR_HTH"/>
</dbReference>
<dbReference type="AlphaFoldDB" id="A0A424YC99"/>
<evidence type="ECO:0000313" key="7">
    <source>
        <dbReference type="Proteomes" id="UP000285138"/>
    </source>
</evidence>
<evidence type="ECO:0000256" key="3">
    <source>
        <dbReference type="ARBA" id="ARBA00023163"/>
    </source>
</evidence>
<reference evidence="6 7" key="1">
    <citation type="submission" date="2018-08" db="EMBL/GenBank/DDBJ databases">
        <title>The metabolism and importance of syntrophic acetate oxidation coupled to methane or sulfide production in haloalkaline environments.</title>
        <authorList>
            <person name="Timmers P.H.A."/>
            <person name="Vavourakis C.D."/>
            <person name="Sorokin D.Y."/>
            <person name="Sinninghe Damste J.S."/>
            <person name="Muyzer G."/>
            <person name="Stams A.J.M."/>
            <person name="Plugge C.M."/>
        </authorList>
    </citation>
    <scope>NUCLEOTIDE SEQUENCE [LARGE SCALE GENOMIC DNA]</scope>
    <source>
        <strain evidence="6">MSAO_Bac1</strain>
    </source>
</reference>
<evidence type="ECO:0000259" key="5">
    <source>
        <dbReference type="PROSITE" id="PS50987"/>
    </source>
</evidence>
<name>A0A424YC99_9FIRM</name>